<sequence length="291" mass="32047">MGIDGKSTCPLATGPLPCLLDNSPITHSFLVMPSCPVPLLGRDILTKLGATLQLTQSPSASLLLPLLAPYLHGNTDPPLPASLVNPKVWDTSTPVVTRHHTPVRIRLKDPTSFPSRPQFPISLTHRRGLKPLIIWLLGQGLLLPIDSPCNTPILPVRKADRTYQLVQDLRLINEAVVPIHPVVPNPYTLLSRIPSGTTHFSVLDLKDAFFTIPLDPDSYHLFAFTWEEYLPDEEYVDDLLCNPSLDISRRQTAGLLNFLGDKGYRVSPAKVQLSAPTVTYLGICLTPIPEN</sequence>
<dbReference type="SUPFAM" id="SSF50630">
    <property type="entry name" value="Acid proteases"/>
    <property type="match status" value="1"/>
</dbReference>
<gene>
    <name evidence="4" type="ORF">QTO34_000224</name>
</gene>
<name>A0AA40IC72_CNENI</name>
<dbReference type="Gene3D" id="3.10.10.10">
    <property type="entry name" value="HIV Type 1 Reverse Transcriptase, subunit A, domain 1"/>
    <property type="match status" value="1"/>
</dbReference>
<protein>
    <recommendedName>
        <fullName evidence="1">RNA-directed DNA polymerase</fullName>
        <ecNumber evidence="1">2.7.7.49</ecNumber>
    </recommendedName>
</protein>
<reference evidence="4" key="1">
    <citation type="submission" date="2023-06" db="EMBL/GenBank/DDBJ databases">
        <title>Reference genome for the Northern bat (Eptesicus nilssonii), a most northern bat species.</title>
        <authorList>
            <person name="Laine V.N."/>
            <person name="Pulliainen A.T."/>
            <person name="Lilley T.M."/>
        </authorList>
    </citation>
    <scope>NUCLEOTIDE SEQUENCE</scope>
    <source>
        <strain evidence="4">BLF_Eptnil</strain>
        <tissue evidence="4">Kidney</tissue>
    </source>
</reference>
<dbReference type="Gene3D" id="2.40.70.10">
    <property type="entry name" value="Acid Proteases"/>
    <property type="match status" value="1"/>
</dbReference>
<dbReference type="Proteomes" id="UP001177744">
    <property type="component" value="Unassembled WGS sequence"/>
</dbReference>
<dbReference type="InterPro" id="IPR051320">
    <property type="entry name" value="Viral_Replic_Matur_Polypro"/>
</dbReference>
<dbReference type="Pfam" id="PF00077">
    <property type="entry name" value="RVP"/>
    <property type="match status" value="1"/>
</dbReference>
<dbReference type="GO" id="GO:0006508">
    <property type="term" value="P:proteolysis"/>
    <property type="evidence" value="ECO:0007669"/>
    <property type="project" value="InterPro"/>
</dbReference>
<dbReference type="InterPro" id="IPR001995">
    <property type="entry name" value="Peptidase_A2_cat"/>
</dbReference>
<dbReference type="EC" id="2.7.7.49" evidence="1"/>
<dbReference type="PANTHER" id="PTHR33064:SF36">
    <property type="entry name" value="CCHC-TYPE DOMAIN-CONTAINING PROTEIN"/>
    <property type="match status" value="1"/>
</dbReference>
<keyword evidence="5" id="KW-1185">Reference proteome</keyword>
<dbReference type="AlphaFoldDB" id="A0AA40IC72"/>
<dbReference type="GO" id="GO:0003964">
    <property type="term" value="F:RNA-directed DNA polymerase activity"/>
    <property type="evidence" value="ECO:0007669"/>
    <property type="project" value="UniProtKB-EC"/>
</dbReference>
<comment type="caution">
    <text evidence="4">The sequence shown here is derived from an EMBL/GenBank/DDBJ whole genome shotgun (WGS) entry which is preliminary data.</text>
</comment>
<dbReference type="EMBL" id="JAULJE010000001">
    <property type="protein sequence ID" value="KAK1346370.1"/>
    <property type="molecule type" value="Genomic_DNA"/>
</dbReference>
<keyword evidence="2" id="KW-0378">Hydrolase</keyword>
<evidence type="ECO:0000256" key="2">
    <source>
        <dbReference type="ARBA" id="ARBA00022801"/>
    </source>
</evidence>
<feature type="domain" description="Peptidase A2" evidence="3">
    <location>
        <begin position="1"/>
        <end position="44"/>
    </location>
</feature>
<evidence type="ECO:0000259" key="3">
    <source>
        <dbReference type="PROSITE" id="PS50175"/>
    </source>
</evidence>
<dbReference type="GO" id="GO:0004190">
    <property type="term" value="F:aspartic-type endopeptidase activity"/>
    <property type="evidence" value="ECO:0007669"/>
    <property type="project" value="InterPro"/>
</dbReference>
<dbReference type="InterPro" id="IPR043502">
    <property type="entry name" value="DNA/RNA_pol_sf"/>
</dbReference>
<dbReference type="InterPro" id="IPR018061">
    <property type="entry name" value="Retropepsins"/>
</dbReference>
<dbReference type="SUPFAM" id="SSF56672">
    <property type="entry name" value="DNA/RNA polymerases"/>
    <property type="match status" value="1"/>
</dbReference>
<evidence type="ECO:0000313" key="4">
    <source>
        <dbReference type="EMBL" id="KAK1346370.1"/>
    </source>
</evidence>
<dbReference type="InterPro" id="IPR000477">
    <property type="entry name" value="RT_dom"/>
</dbReference>
<dbReference type="InterPro" id="IPR021109">
    <property type="entry name" value="Peptidase_aspartic_dom_sf"/>
</dbReference>
<dbReference type="Pfam" id="PF00078">
    <property type="entry name" value="RVT_1"/>
    <property type="match status" value="1"/>
</dbReference>
<evidence type="ECO:0000256" key="1">
    <source>
        <dbReference type="ARBA" id="ARBA00012493"/>
    </source>
</evidence>
<proteinExistence type="predicted"/>
<evidence type="ECO:0000313" key="5">
    <source>
        <dbReference type="Proteomes" id="UP001177744"/>
    </source>
</evidence>
<dbReference type="PANTHER" id="PTHR33064">
    <property type="entry name" value="POL PROTEIN"/>
    <property type="match status" value="1"/>
</dbReference>
<dbReference type="PROSITE" id="PS50175">
    <property type="entry name" value="ASP_PROT_RETROV"/>
    <property type="match status" value="1"/>
</dbReference>
<accession>A0AA40IC72</accession>
<organism evidence="4 5">
    <name type="scientific">Cnephaeus nilssonii</name>
    <name type="common">Northern bat</name>
    <name type="synonym">Eptesicus nilssonii</name>
    <dbReference type="NCBI Taxonomy" id="3371016"/>
    <lineage>
        <taxon>Eukaryota</taxon>
        <taxon>Metazoa</taxon>
        <taxon>Chordata</taxon>
        <taxon>Craniata</taxon>
        <taxon>Vertebrata</taxon>
        <taxon>Euteleostomi</taxon>
        <taxon>Mammalia</taxon>
        <taxon>Eutheria</taxon>
        <taxon>Laurasiatheria</taxon>
        <taxon>Chiroptera</taxon>
        <taxon>Yangochiroptera</taxon>
        <taxon>Vespertilionidae</taxon>
        <taxon>Cnephaeus</taxon>
    </lineage>
</organism>